<evidence type="ECO:0000313" key="4">
    <source>
        <dbReference type="RefSeq" id="XP_033570641.1"/>
    </source>
</evidence>
<feature type="region of interest" description="Disordered" evidence="1">
    <location>
        <begin position="1"/>
        <end position="64"/>
    </location>
</feature>
<reference evidence="4" key="2">
    <citation type="submission" date="2020-04" db="EMBL/GenBank/DDBJ databases">
        <authorList>
            <consortium name="NCBI Genome Project"/>
        </authorList>
    </citation>
    <scope>NUCLEOTIDE SEQUENCE</scope>
    <source>
        <strain evidence="4">CBS 304.34</strain>
    </source>
</reference>
<feature type="compositionally biased region" description="Basic and acidic residues" evidence="1">
    <location>
        <begin position="9"/>
        <end position="37"/>
    </location>
</feature>
<reference evidence="2 4" key="1">
    <citation type="journal article" date="2020" name="Stud. Mycol.">
        <title>101 Dothideomycetes genomes: a test case for predicting lifestyles and emergence of pathogens.</title>
        <authorList>
            <person name="Haridas S."/>
            <person name="Albert R."/>
            <person name="Binder M."/>
            <person name="Bloem J."/>
            <person name="Labutti K."/>
            <person name="Salamov A."/>
            <person name="Andreopoulos B."/>
            <person name="Baker S."/>
            <person name="Barry K."/>
            <person name="Bills G."/>
            <person name="Bluhm B."/>
            <person name="Cannon C."/>
            <person name="Castanera R."/>
            <person name="Culley D."/>
            <person name="Daum C."/>
            <person name="Ezra D."/>
            <person name="Gonzalez J."/>
            <person name="Henrissat B."/>
            <person name="Kuo A."/>
            <person name="Liang C."/>
            <person name="Lipzen A."/>
            <person name="Lutzoni F."/>
            <person name="Magnuson J."/>
            <person name="Mondo S."/>
            <person name="Nolan M."/>
            <person name="Ohm R."/>
            <person name="Pangilinan J."/>
            <person name="Park H.-J."/>
            <person name="Ramirez L."/>
            <person name="Alfaro M."/>
            <person name="Sun H."/>
            <person name="Tritt A."/>
            <person name="Yoshinaga Y."/>
            <person name="Zwiers L.-H."/>
            <person name="Turgeon B."/>
            <person name="Goodwin S."/>
            <person name="Spatafora J."/>
            <person name="Crous P."/>
            <person name="Grigoriev I."/>
        </authorList>
    </citation>
    <scope>NUCLEOTIDE SEQUENCE</scope>
    <source>
        <strain evidence="2 4">CBS 304.34</strain>
    </source>
</reference>
<dbReference type="GeneID" id="54453841"/>
<accession>A0A6A6Y796</accession>
<name>A0A6A6Y796_9PEZI</name>
<keyword evidence="3" id="KW-1185">Reference proteome</keyword>
<dbReference type="EMBL" id="MU003717">
    <property type="protein sequence ID" value="KAF2803677.1"/>
    <property type="molecule type" value="Genomic_DNA"/>
</dbReference>
<evidence type="ECO:0000256" key="1">
    <source>
        <dbReference type="SAM" id="MobiDB-lite"/>
    </source>
</evidence>
<protein>
    <submittedName>
        <fullName evidence="2 4">Uncharacterized protein</fullName>
    </submittedName>
</protein>
<reference evidence="4" key="3">
    <citation type="submission" date="2025-04" db="UniProtKB">
        <authorList>
            <consortium name="RefSeq"/>
        </authorList>
    </citation>
    <scope>IDENTIFICATION</scope>
    <source>
        <strain evidence="4">CBS 304.34</strain>
    </source>
</reference>
<evidence type="ECO:0000313" key="2">
    <source>
        <dbReference type="EMBL" id="KAF2803677.1"/>
    </source>
</evidence>
<sequence length="97" mass="11171">MVEPEVEMEVQKREREEKSDTRDAIRSKVHFGEEERRRRLRRHLQRHGPPSLSAPRGPGPKGESLRFSGICSSFLNLQLLLGFSIIDGVLVLKTQYT</sequence>
<dbReference type="RefSeq" id="XP_033570641.1">
    <property type="nucleotide sequence ID" value="XM_033712948.1"/>
</dbReference>
<evidence type="ECO:0000313" key="3">
    <source>
        <dbReference type="Proteomes" id="UP000504636"/>
    </source>
</evidence>
<organism evidence="2">
    <name type="scientific">Mytilinidion resinicola</name>
    <dbReference type="NCBI Taxonomy" id="574789"/>
    <lineage>
        <taxon>Eukaryota</taxon>
        <taxon>Fungi</taxon>
        <taxon>Dikarya</taxon>
        <taxon>Ascomycota</taxon>
        <taxon>Pezizomycotina</taxon>
        <taxon>Dothideomycetes</taxon>
        <taxon>Pleosporomycetidae</taxon>
        <taxon>Mytilinidiales</taxon>
        <taxon>Mytilinidiaceae</taxon>
        <taxon>Mytilinidion</taxon>
    </lineage>
</organism>
<dbReference type="AlphaFoldDB" id="A0A6A6Y796"/>
<proteinExistence type="predicted"/>
<dbReference type="Proteomes" id="UP000504636">
    <property type="component" value="Unplaced"/>
</dbReference>
<gene>
    <name evidence="2 4" type="ORF">BDZ99DRAFT_168963</name>
</gene>